<dbReference type="InterPro" id="IPR010301">
    <property type="entry name" value="RRP1"/>
</dbReference>
<feature type="compositionally biased region" description="Basic and acidic residues" evidence="5">
    <location>
        <begin position="300"/>
        <end position="319"/>
    </location>
</feature>
<dbReference type="PANTHER" id="PTHR13026:SF0">
    <property type="entry name" value="RIBOSOMAL RNA PROCESSING 1B"/>
    <property type="match status" value="1"/>
</dbReference>
<reference evidence="6" key="1">
    <citation type="submission" date="2023-08" db="EMBL/GenBank/DDBJ databases">
        <title>Draft sequence of the Babesia gibsoni genome.</title>
        <authorList>
            <person name="Yamagishi J.Y."/>
            <person name="Xuan X.X."/>
        </authorList>
    </citation>
    <scope>NUCLEOTIDE SEQUENCE</scope>
    <source>
        <strain evidence="6">Azabu</strain>
    </source>
</reference>
<feature type="region of interest" description="Disordered" evidence="5">
    <location>
        <begin position="282"/>
        <end position="319"/>
    </location>
</feature>
<evidence type="ECO:0000256" key="4">
    <source>
        <dbReference type="ARBA" id="ARBA00023242"/>
    </source>
</evidence>
<dbReference type="AlphaFoldDB" id="A0AAD8PFW8"/>
<evidence type="ECO:0000256" key="2">
    <source>
        <dbReference type="ARBA" id="ARBA00006374"/>
    </source>
</evidence>
<dbReference type="PANTHER" id="PTHR13026">
    <property type="entry name" value="NNP-1 PROTEIN NOVEL NUCLEAR PROTEIN 1 NOP52"/>
    <property type="match status" value="1"/>
</dbReference>
<keyword evidence="4" id="KW-0539">Nucleus</keyword>
<evidence type="ECO:0000256" key="1">
    <source>
        <dbReference type="ARBA" id="ARBA00004123"/>
    </source>
</evidence>
<keyword evidence="3" id="KW-0698">rRNA processing</keyword>
<evidence type="ECO:0000256" key="5">
    <source>
        <dbReference type="SAM" id="MobiDB-lite"/>
    </source>
</evidence>
<dbReference type="EMBL" id="JAVEPI010000001">
    <property type="protein sequence ID" value="KAK1444513.1"/>
    <property type="molecule type" value="Genomic_DNA"/>
</dbReference>
<feature type="compositionally biased region" description="Basic residues" evidence="5">
    <location>
        <begin position="290"/>
        <end position="299"/>
    </location>
</feature>
<dbReference type="GO" id="GO:0005634">
    <property type="term" value="C:nucleus"/>
    <property type="evidence" value="ECO:0007669"/>
    <property type="project" value="UniProtKB-SubCell"/>
</dbReference>
<organism evidence="6 7">
    <name type="scientific">Babesia gibsoni</name>
    <dbReference type="NCBI Taxonomy" id="33632"/>
    <lineage>
        <taxon>Eukaryota</taxon>
        <taxon>Sar</taxon>
        <taxon>Alveolata</taxon>
        <taxon>Apicomplexa</taxon>
        <taxon>Aconoidasida</taxon>
        <taxon>Piroplasmida</taxon>
        <taxon>Babesiidae</taxon>
        <taxon>Babesia</taxon>
    </lineage>
</organism>
<dbReference type="Proteomes" id="UP001230268">
    <property type="component" value="Unassembled WGS sequence"/>
</dbReference>
<evidence type="ECO:0000313" key="6">
    <source>
        <dbReference type="EMBL" id="KAK1444513.1"/>
    </source>
</evidence>
<dbReference type="GO" id="GO:0030688">
    <property type="term" value="C:preribosome, small subunit precursor"/>
    <property type="evidence" value="ECO:0007669"/>
    <property type="project" value="InterPro"/>
</dbReference>
<accession>A0AAD8PFW8</accession>
<proteinExistence type="inferred from homology"/>
<keyword evidence="7" id="KW-1185">Reference proteome</keyword>
<name>A0AAD8PFW8_BABGI</name>
<comment type="caution">
    <text evidence="6">The sequence shown here is derived from an EMBL/GenBank/DDBJ whole genome shotgun (WGS) entry which is preliminary data.</text>
</comment>
<protein>
    <submittedName>
        <fullName evidence="6">Nucleolar protein</fullName>
    </submittedName>
</protein>
<comment type="subcellular location">
    <subcellularLocation>
        <location evidence="1">Nucleus</location>
    </subcellularLocation>
</comment>
<evidence type="ECO:0000313" key="7">
    <source>
        <dbReference type="Proteomes" id="UP001230268"/>
    </source>
</evidence>
<dbReference type="GO" id="GO:0006364">
    <property type="term" value="P:rRNA processing"/>
    <property type="evidence" value="ECO:0007669"/>
    <property type="project" value="UniProtKB-KW"/>
</dbReference>
<dbReference type="Pfam" id="PF05997">
    <property type="entry name" value="Nop52"/>
    <property type="match status" value="1"/>
</dbReference>
<gene>
    <name evidence="6" type="ORF">BgAZ_104190</name>
</gene>
<sequence length="502" mass="57870">MDEVIAQRLCHMLANCEEEKRTTALRSIAKLFKQTDGVANELTLLKICKALYYMLWMTDKPLKVRRVAVSIVELQSGFTDRKNKFRFFSCLFKSLSMEWYSLDKNRLDKMLLFVRIVIAAFLELLNAGKWDKEELEEFGNIVLEEQGIFNSRSLGLAFQFLQTFLEEMKGNMEEQKSKNEWSQLDEISSLRLMRPFLHLVIDLENKQLVDTLFLYVLNRVGSIPGVPCKAIAKAVKLLSKTELVKGFKRKLLVKASKEIGIDGPLSPEEENEVHGVISRIETALQPTPKKAPKNPKTQKPKNERMDGETPEMDNGKDKAPKLMDISDEIEDDMDDEFEEYDDDGYLTLRDIIGCRRSSESLIRRLGSIATSATLKKYLIDTGRRDHKIMKRLNSPYYSRQFFLLALYKLKRRKPLNKFRYVGEPDKIMDIGKKAVAPPSKKGSIDIAKALHNIKHAKPGKSIVRKRNRKPTESKHVVFNLKNNQIATIPKKKRGSFTMPVWY</sequence>
<comment type="similarity">
    <text evidence="2">Belongs to the RRP1 family.</text>
</comment>
<evidence type="ECO:0000256" key="3">
    <source>
        <dbReference type="ARBA" id="ARBA00022552"/>
    </source>
</evidence>